<accession>A0A0D7A923</accession>
<protein>
    <submittedName>
        <fullName evidence="1">Uncharacterized protein</fullName>
    </submittedName>
</protein>
<dbReference type="EMBL" id="KN881971">
    <property type="protein sequence ID" value="KIY47245.1"/>
    <property type="molecule type" value="Genomic_DNA"/>
</dbReference>
<keyword evidence="2" id="KW-1185">Reference proteome</keyword>
<sequence length="230" mass="26427">MLFEIPNKRDLSVKKNREASPLAAVPFPVYDVQGNMNSIQSFNNWLHKWGRASIKSISQQMTKIKAQKLTITEAIRNDHLAFAGCGISPWVLARDCINTPSRMARLFMAYAFILFKSQVYCNRIRRLSLSRDKYTLNVYDSEIVDYDKILFAHAKDSMSLKISMAKDLNDPNINTLEHDLFDRDLMDLSTYHVSNSVHQQMAILASLHGLIYETLSPEKLRLSSHPLVKY</sequence>
<dbReference type="AlphaFoldDB" id="A0A0D7A923"/>
<evidence type="ECO:0000313" key="2">
    <source>
        <dbReference type="Proteomes" id="UP000054144"/>
    </source>
</evidence>
<dbReference type="Proteomes" id="UP000054144">
    <property type="component" value="Unassembled WGS sequence"/>
</dbReference>
<proteinExistence type="predicted"/>
<evidence type="ECO:0000313" key="1">
    <source>
        <dbReference type="EMBL" id="KIY47245.1"/>
    </source>
</evidence>
<organism evidence="1 2">
    <name type="scientific">Fistulina hepatica ATCC 64428</name>
    <dbReference type="NCBI Taxonomy" id="1128425"/>
    <lineage>
        <taxon>Eukaryota</taxon>
        <taxon>Fungi</taxon>
        <taxon>Dikarya</taxon>
        <taxon>Basidiomycota</taxon>
        <taxon>Agaricomycotina</taxon>
        <taxon>Agaricomycetes</taxon>
        <taxon>Agaricomycetidae</taxon>
        <taxon>Agaricales</taxon>
        <taxon>Fistulinaceae</taxon>
        <taxon>Fistulina</taxon>
    </lineage>
</organism>
<name>A0A0D7A923_9AGAR</name>
<gene>
    <name evidence="1" type="ORF">FISHEDRAFT_59787</name>
</gene>
<reference evidence="1 2" key="1">
    <citation type="journal article" date="2015" name="Fungal Genet. Biol.">
        <title>Evolution of novel wood decay mechanisms in Agaricales revealed by the genome sequences of Fistulina hepatica and Cylindrobasidium torrendii.</title>
        <authorList>
            <person name="Floudas D."/>
            <person name="Held B.W."/>
            <person name="Riley R."/>
            <person name="Nagy L.G."/>
            <person name="Koehler G."/>
            <person name="Ransdell A.S."/>
            <person name="Younus H."/>
            <person name="Chow J."/>
            <person name="Chiniquy J."/>
            <person name="Lipzen A."/>
            <person name="Tritt A."/>
            <person name="Sun H."/>
            <person name="Haridas S."/>
            <person name="LaButti K."/>
            <person name="Ohm R.A."/>
            <person name="Kues U."/>
            <person name="Blanchette R.A."/>
            <person name="Grigoriev I.V."/>
            <person name="Minto R.E."/>
            <person name="Hibbett D.S."/>
        </authorList>
    </citation>
    <scope>NUCLEOTIDE SEQUENCE [LARGE SCALE GENOMIC DNA]</scope>
    <source>
        <strain evidence="1 2">ATCC 64428</strain>
    </source>
</reference>